<keyword evidence="7" id="KW-1185">Reference proteome</keyword>
<proteinExistence type="predicted"/>
<dbReference type="PANTHER" id="PTHR32347">
    <property type="entry name" value="EFFLUX SYSTEM COMPONENT YKNX-RELATED"/>
    <property type="match status" value="1"/>
</dbReference>
<protein>
    <submittedName>
        <fullName evidence="6">Efflux RND transporter periplasmic adaptor subunit</fullName>
    </submittedName>
</protein>
<dbReference type="InterPro" id="IPR058625">
    <property type="entry name" value="MdtA-like_BSH"/>
</dbReference>
<dbReference type="RefSeq" id="WP_263372198.1">
    <property type="nucleotide sequence ID" value="NZ_JAGSYD010000004.1"/>
</dbReference>
<dbReference type="Gene3D" id="2.40.50.100">
    <property type="match status" value="1"/>
</dbReference>
<gene>
    <name evidence="6" type="ORF">ACFQBQ_01355</name>
</gene>
<evidence type="ECO:0000313" key="7">
    <source>
        <dbReference type="Proteomes" id="UP001596391"/>
    </source>
</evidence>
<comment type="subcellular location">
    <subcellularLocation>
        <location evidence="1">Cell envelope</location>
    </subcellularLocation>
</comment>
<sequence>MSAKKIIALVAGLLVLIAIVAGTIKYNASKVTAVATGKAVRQDLVATISGTGQIKPKTYVNVGATAFGRITHLYVKEGDHVKAGQLVATLESESPASAVASQQAVIAANRTNVESDLAAEKTAFANTAQAKADLEQKKLDYDRAQLLYGEKLISKQDYDAKKAAFDVSAATVLQRQASEAQAKAQTASARSNVQQSVATLRGNNYSLGLTQARAPFDALVTNVPVREGETVVTGIQNAEGSTLMTLADMSVITAEVKVDETDIVNVKLGQPADISVDALPGRVFKGHVTEVGNQALLRTTGLATSQSTTGTEEAKDFKVVVTLDPSGNDLDALRPGLSTTAKITTANKPDTLVIPIQALVQRDAKAEGDLWAHHGKASTSATDLTAPSQKKPEQIQGVYILVSEGSKLRAKFVPVSTGVTGTTEIEVVSGLKPGDEIVTGRYKVLRTLASGTAVKRDNSIAKTDDSSSS</sequence>
<evidence type="ECO:0000259" key="3">
    <source>
        <dbReference type="Pfam" id="PF25876"/>
    </source>
</evidence>
<dbReference type="Gene3D" id="1.10.287.470">
    <property type="entry name" value="Helix hairpin bin"/>
    <property type="match status" value="1"/>
</dbReference>
<accession>A0ABW1Z7X0</accession>
<dbReference type="InterPro" id="IPR011053">
    <property type="entry name" value="Single_hybrid_motif"/>
</dbReference>
<dbReference type="Pfam" id="PF25990">
    <property type="entry name" value="Beta-barrel_YknX"/>
    <property type="match status" value="1"/>
</dbReference>
<dbReference type="PANTHER" id="PTHR32347:SF23">
    <property type="entry name" value="BLL5650 PROTEIN"/>
    <property type="match status" value="1"/>
</dbReference>
<feature type="domain" description="Multidrug resistance protein MdtA-like alpha-helical hairpin" evidence="3">
    <location>
        <begin position="122"/>
        <end position="185"/>
    </location>
</feature>
<dbReference type="InterPro" id="IPR058636">
    <property type="entry name" value="Beta-barrel_YknX"/>
</dbReference>
<dbReference type="Gene3D" id="2.40.420.20">
    <property type="match status" value="1"/>
</dbReference>
<dbReference type="SUPFAM" id="SSF51230">
    <property type="entry name" value="Single hybrid motif"/>
    <property type="match status" value="1"/>
</dbReference>
<dbReference type="Pfam" id="PF25917">
    <property type="entry name" value="BSH_RND"/>
    <property type="match status" value="1"/>
</dbReference>
<dbReference type="Gene3D" id="2.40.30.170">
    <property type="match status" value="1"/>
</dbReference>
<dbReference type="Proteomes" id="UP001596391">
    <property type="component" value="Unassembled WGS sequence"/>
</dbReference>
<evidence type="ECO:0000256" key="2">
    <source>
        <dbReference type="ARBA" id="ARBA00023054"/>
    </source>
</evidence>
<evidence type="ECO:0000259" key="4">
    <source>
        <dbReference type="Pfam" id="PF25917"/>
    </source>
</evidence>
<dbReference type="InterPro" id="IPR058624">
    <property type="entry name" value="MdtA-like_HH"/>
</dbReference>
<dbReference type="InterPro" id="IPR050465">
    <property type="entry name" value="UPF0194_transport"/>
</dbReference>
<evidence type="ECO:0000256" key="1">
    <source>
        <dbReference type="ARBA" id="ARBA00004196"/>
    </source>
</evidence>
<keyword evidence="2" id="KW-0175">Coiled coil</keyword>
<comment type="caution">
    <text evidence="6">The sequence shown here is derived from an EMBL/GenBank/DDBJ whole genome shotgun (WGS) entry which is preliminary data.</text>
</comment>
<organism evidence="6 7">
    <name type="scientific">Granulicella cerasi</name>
    <dbReference type="NCBI Taxonomy" id="741063"/>
    <lineage>
        <taxon>Bacteria</taxon>
        <taxon>Pseudomonadati</taxon>
        <taxon>Acidobacteriota</taxon>
        <taxon>Terriglobia</taxon>
        <taxon>Terriglobales</taxon>
        <taxon>Acidobacteriaceae</taxon>
        <taxon>Granulicella</taxon>
    </lineage>
</organism>
<evidence type="ECO:0000313" key="6">
    <source>
        <dbReference type="EMBL" id="MFC6644258.1"/>
    </source>
</evidence>
<feature type="domain" description="Multidrug resistance protein MdtA-like barrel-sandwich hybrid" evidence="4">
    <location>
        <begin position="60"/>
        <end position="237"/>
    </location>
</feature>
<dbReference type="PRINTS" id="PR01490">
    <property type="entry name" value="RTXTOXIND"/>
</dbReference>
<feature type="domain" description="YknX-like beta-barrel" evidence="5">
    <location>
        <begin position="254"/>
        <end position="343"/>
    </location>
</feature>
<dbReference type="Pfam" id="PF25876">
    <property type="entry name" value="HH_MFP_RND"/>
    <property type="match status" value="1"/>
</dbReference>
<reference evidence="7" key="1">
    <citation type="journal article" date="2019" name="Int. J. Syst. Evol. Microbiol.">
        <title>The Global Catalogue of Microorganisms (GCM) 10K type strain sequencing project: providing services to taxonomists for standard genome sequencing and annotation.</title>
        <authorList>
            <consortium name="The Broad Institute Genomics Platform"/>
            <consortium name="The Broad Institute Genome Sequencing Center for Infectious Disease"/>
            <person name="Wu L."/>
            <person name="Ma J."/>
        </authorList>
    </citation>
    <scope>NUCLEOTIDE SEQUENCE [LARGE SCALE GENOMIC DNA]</scope>
    <source>
        <strain evidence="7">CGMCC 1.16026</strain>
    </source>
</reference>
<evidence type="ECO:0000259" key="5">
    <source>
        <dbReference type="Pfam" id="PF25990"/>
    </source>
</evidence>
<dbReference type="EMBL" id="JBHSWI010000001">
    <property type="protein sequence ID" value="MFC6644258.1"/>
    <property type="molecule type" value="Genomic_DNA"/>
</dbReference>
<dbReference type="SUPFAM" id="SSF111369">
    <property type="entry name" value="HlyD-like secretion proteins"/>
    <property type="match status" value="1"/>
</dbReference>
<name>A0ABW1Z7X0_9BACT</name>